<reference evidence="1 2" key="1">
    <citation type="submission" date="2023-01" db="EMBL/GenBank/DDBJ databases">
        <title>Cultivation and genomic characterization of new, ubiquitous marine nitrite-oxidizing bacteria from the Nitrospirales.</title>
        <authorList>
            <person name="Mueller A.J."/>
            <person name="Daebeler A."/>
            <person name="Herbold C.W."/>
            <person name="Kirkegaard R.H."/>
            <person name="Daims H."/>
        </authorList>
    </citation>
    <scope>NUCLEOTIDE SEQUENCE [LARGE SCALE GENOMIC DNA]</scope>
    <source>
        <strain evidence="1 2">VA</strain>
    </source>
</reference>
<dbReference type="EMBL" id="CP116967">
    <property type="protein sequence ID" value="WNM59642.1"/>
    <property type="molecule type" value="Genomic_DNA"/>
</dbReference>
<gene>
    <name evidence="1" type="ORF">PP769_07775</name>
</gene>
<name>A0AA96GE81_9BACT</name>
<organism evidence="1 2">
    <name type="scientific">Candidatus Nitrospira allomarina</name>
    <dbReference type="NCBI Taxonomy" id="3020900"/>
    <lineage>
        <taxon>Bacteria</taxon>
        <taxon>Pseudomonadati</taxon>
        <taxon>Nitrospirota</taxon>
        <taxon>Nitrospiria</taxon>
        <taxon>Nitrospirales</taxon>
        <taxon>Nitrospiraceae</taxon>
        <taxon>Nitrospira</taxon>
    </lineage>
</organism>
<proteinExistence type="predicted"/>
<dbReference type="RefSeq" id="WP_312646431.1">
    <property type="nucleotide sequence ID" value="NZ_CP116967.1"/>
</dbReference>
<dbReference type="AlphaFoldDB" id="A0AA96GE81"/>
<dbReference type="Proteomes" id="UP001302719">
    <property type="component" value="Chromosome"/>
</dbReference>
<evidence type="ECO:0000313" key="1">
    <source>
        <dbReference type="EMBL" id="WNM59642.1"/>
    </source>
</evidence>
<sequence length="61" mass="7553">MKYRKQVHYVKGVFACPKCHQHFVQEKWLEEFRVRCHKCDYRGALTHVSVEEQMDEEIERR</sequence>
<protein>
    <submittedName>
        <fullName evidence="1">Uncharacterized protein</fullName>
    </submittedName>
</protein>
<accession>A0AA96GE81</accession>
<dbReference type="KEGG" id="nall:PP769_07775"/>
<keyword evidence="2" id="KW-1185">Reference proteome</keyword>
<evidence type="ECO:0000313" key="2">
    <source>
        <dbReference type="Proteomes" id="UP001302719"/>
    </source>
</evidence>